<feature type="repeat" description="TPR" evidence="1">
    <location>
        <begin position="71"/>
        <end position="104"/>
    </location>
</feature>
<keyword evidence="3" id="KW-1185">Reference proteome</keyword>
<evidence type="ECO:0000256" key="1">
    <source>
        <dbReference type="PROSITE-ProRule" id="PRU00339"/>
    </source>
</evidence>
<dbReference type="EMBL" id="BMXF01000004">
    <property type="protein sequence ID" value="GHB81099.1"/>
    <property type="molecule type" value="Genomic_DNA"/>
</dbReference>
<comment type="caution">
    <text evidence="2">The sequence shown here is derived from an EMBL/GenBank/DDBJ whole genome shotgun (WGS) entry which is preliminary data.</text>
</comment>
<keyword evidence="1" id="KW-0802">TPR repeat</keyword>
<dbReference type="AlphaFoldDB" id="A0A8J3DBZ6"/>
<protein>
    <submittedName>
        <fullName evidence="2">Uncharacterized protein</fullName>
    </submittedName>
</protein>
<dbReference type="PROSITE" id="PS50005">
    <property type="entry name" value="TPR"/>
    <property type="match status" value="1"/>
</dbReference>
<dbReference type="Proteomes" id="UP000598271">
    <property type="component" value="Unassembled WGS sequence"/>
</dbReference>
<evidence type="ECO:0000313" key="2">
    <source>
        <dbReference type="EMBL" id="GHB81099.1"/>
    </source>
</evidence>
<gene>
    <name evidence="2" type="ORF">GCM10007390_39750</name>
</gene>
<dbReference type="InterPro" id="IPR011990">
    <property type="entry name" value="TPR-like_helical_dom_sf"/>
</dbReference>
<evidence type="ECO:0000313" key="3">
    <source>
        <dbReference type="Proteomes" id="UP000598271"/>
    </source>
</evidence>
<dbReference type="Gene3D" id="1.25.40.10">
    <property type="entry name" value="Tetratricopeptide repeat domain"/>
    <property type="match status" value="1"/>
</dbReference>
<dbReference type="SUPFAM" id="SSF48452">
    <property type="entry name" value="TPR-like"/>
    <property type="match status" value="1"/>
</dbReference>
<proteinExistence type="predicted"/>
<reference evidence="2 3" key="1">
    <citation type="journal article" date="2014" name="Int. J. Syst. Evol. Microbiol.">
        <title>Complete genome sequence of Corynebacterium casei LMG S-19264T (=DSM 44701T), isolated from a smear-ripened cheese.</title>
        <authorList>
            <consortium name="US DOE Joint Genome Institute (JGI-PGF)"/>
            <person name="Walter F."/>
            <person name="Albersmeier A."/>
            <person name="Kalinowski J."/>
            <person name="Ruckert C."/>
        </authorList>
    </citation>
    <scope>NUCLEOTIDE SEQUENCE [LARGE SCALE GENOMIC DNA]</scope>
    <source>
        <strain evidence="2 3">KCTC 12866</strain>
    </source>
</reference>
<organism evidence="2 3">
    <name type="scientific">Persicitalea jodogahamensis</name>
    <dbReference type="NCBI Taxonomy" id="402147"/>
    <lineage>
        <taxon>Bacteria</taxon>
        <taxon>Pseudomonadati</taxon>
        <taxon>Bacteroidota</taxon>
        <taxon>Cytophagia</taxon>
        <taxon>Cytophagales</taxon>
        <taxon>Spirosomataceae</taxon>
        <taxon>Persicitalea</taxon>
    </lineage>
</organism>
<dbReference type="RefSeq" id="WP_189566481.1">
    <property type="nucleotide sequence ID" value="NZ_BMXF01000004.1"/>
</dbReference>
<dbReference type="InterPro" id="IPR019734">
    <property type="entry name" value="TPR_rpt"/>
</dbReference>
<accession>A0A8J3DBZ6</accession>
<sequence length="777" mass="87978">MPIRLLIVFIVVLASLNEGFGQRFPNRNLYDIWIVAGEHLDKGRFDDAIKLYEVAPAVPEFAKRLSSAKRIQTIFQAGERYYRAKRYPEALEAFSRYRSIDPTLQVDVLDARIMTCLQELDKKLAAKLDATTRVVAGFEWAYKGEQQLAVLDTLAAKRSFTKAKQLGGGLNTTLREQYQQGLRSVKTLGAWGNAYHRAVNKDGTHSLETMKAYRSASKYIISDIEYEIKSVEEGAKATLSASSNIDIADRLRGYAEQCRIEDLYYFIKNNRNLIPDSDSLSVHIEEYRRVEWDVERLKNDPANRPFLESAFASLLKVAEEIPQIGKQVLFCARKNYSEDLIEAARVSETQGDEGTDNEKYQEAIGYIVKARTLHLSQFEAQLDEIQTRLSVKLECKLKQQEFAEVAPRIRTELSNCRIVEAWQLWEPAKAKLAGCGASDPEFFGQYQNLQDMVYRFHRADSLFRVLNPLAEKALAARQCGQARQLFQKIGSLDLCDFTPRDQAMAGSSQRIAECERVNCYLVSRDKAFQSAENRDWKNAYDAYQVAYDCAEESQKVRIKKIMADMKCDAYPDSCRKGNVSTALHPTGRVAFNNPVYFDNGLLNETNFGYFVSTGLQVSFLSYLNPVDVVIGAEYFRTKYSVLSTTQGQSRSAGDFEVEGADAFVALKLHKPNTDPNKLRPYLKGGIEMLLPFGYSLTNHDMYEATSDRRFLKKQSLGATAGFGIEMEKKKFGFFVEAVFGYNFSGIYNSNFVTSSGSRGKTEANFRTAGLRAGIRFW</sequence>
<name>A0A8J3DBZ6_9BACT</name>